<dbReference type="InterPro" id="IPR053216">
    <property type="entry name" value="Appressorial_penetr-assoc"/>
</dbReference>
<keyword evidence="2" id="KW-1185">Reference proteome</keyword>
<comment type="caution">
    <text evidence="1">The sequence shown here is derived from an EMBL/GenBank/DDBJ whole genome shotgun (WGS) entry which is preliminary data.</text>
</comment>
<evidence type="ECO:0000313" key="1">
    <source>
        <dbReference type="EMBL" id="GJJ08542.1"/>
    </source>
</evidence>
<proteinExistence type="predicted"/>
<dbReference type="AlphaFoldDB" id="A0AAV5A4J7"/>
<dbReference type="PANTHER" id="PTHR34587:SF2">
    <property type="entry name" value="G-PROTEIN COUPLED RECEPTORS FAMILY 1 PROFILE DOMAIN-CONTAINING PROTEIN"/>
    <property type="match status" value="1"/>
</dbReference>
<sequence length="263" mass="28617">MPATKFLFPRNMDNSLVANQTFTVQLIVTNLQTGNFANPQTNFMAAPAQVNDKGHLIGHSHIVIQPIPSLNSTDVPDPRQFVFFQGLNGEAVNSILSANVTGGLPPGDYRMGSITTATNHQPALVGIAQHGMLDDTIYFTVQPANQTSNTVALPQSPAKRSLPAPPMHRSPLRFARALSYYADQTLVQAKELNILSISSNGTLAVSGTVNMAQPEAKKHANAKMNMTRKPEIFLRRGYFQHGGCYQSNENWGKLFKIDVTGGE</sequence>
<organism evidence="1 2">
    <name type="scientific">Clathrus columnatus</name>
    <dbReference type="NCBI Taxonomy" id="1419009"/>
    <lineage>
        <taxon>Eukaryota</taxon>
        <taxon>Fungi</taxon>
        <taxon>Dikarya</taxon>
        <taxon>Basidiomycota</taxon>
        <taxon>Agaricomycotina</taxon>
        <taxon>Agaricomycetes</taxon>
        <taxon>Phallomycetidae</taxon>
        <taxon>Phallales</taxon>
        <taxon>Clathraceae</taxon>
        <taxon>Clathrus</taxon>
    </lineage>
</organism>
<dbReference type="EMBL" id="BPWL01000003">
    <property type="protein sequence ID" value="GJJ08542.1"/>
    <property type="molecule type" value="Genomic_DNA"/>
</dbReference>
<accession>A0AAV5A4J7</accession>
<dbReference type="Proteomes" id="UP001050691">
    <property type="component" value="Unassembled WGS sequence"/>
</dbReference>
<protein>
    <submittedName>
        <fullName evidence="1">Uncharacterized protein</fullName>
    </submittedName>
</protein>
<evidence type="ECO:0000313" key="2">
    <source>
        <dbReference type="Proteomes" id="UP001050691"/>
    </source>
</evidence>
<name>A0AAV5A4J7_9AGAM</name>
<gene>
    <name evidence="1" type="ORF">Clacol_002760</name>
</gene>
<dbReference type="PANTHER" id="PTHR34587">
    <property type="entry name" value="VWFA DOMAIN-CONTAINING PROTEIN"/>
    <property type="match status" value="1"/>
</dbReference>
<reference evidence="1" key="1">
    <citation type="submission" date="2021-10" db="EMBL/GenBank/DDBJ databases">
        <title>De novo Genome Assembly of Clathrus columnatus (Basidiomycota, Fungi) Using Illumina and Nanopore Sequence Data.</title>
        <authorList>
            <person name="Ogiso-Tanaka E."/>
            <person name="Itagaki H."/>
            <person name="Hosoya T."/>
            <person name="Hosaka K."/>
        </authorList>
    </citation>
    <scope>NUCLEOTIDE SEQUENCE</scope>
    <source>
        <strain evidence="1">MO-923</strain>
    </source>
</reference>